<dbReference type="Proteomes" id="UP000245771">
    <property type="component" value="Unassembled WGS sequence"/>
</dbReference>
<dbReference type="Pfam" id="PF08636">
    <property type="entry name" value="Pkr1"/>
    <property type="match status" value="1"/>
</dbReference>
<dbReference type="AlphaFoldDB" id="A0A316VKD3"/>
<evidence type="ECO:0000313" key="4">
    <source>
        <dbReference type="Proteomes" id="UP000245771"/>
    </source>
</evidence>
<reference evidence="3 4" key="1">
    <citation type="journal article" date="2018" name="Mol. Biol. Evol.">
        <title>Broad Genomic Sampling Reveals a Smut Pathogenic Ancestry of the Fungal Clade Ustilaginomycotina.</title>
        <authorList>
            <person name="Kijpornyongpan T."/>
            <person name="Mondo S.J."/>
            <person name="Barry K."/>
            <person name="Sandor L."/>
            <person name="Lee J."/>
            <person name="Lipzen A."/>
            <person name="Pangilinan J."/>
            <person name="LaButti K."/>
            <person name="Hainaut M."/>
            <person name="Henrissat B."/>
            <person name="Grigoriev I.V."/>
            <person name="Spatafora J.W."/>
            <person name="Aime M.C."/>
        </authorList>
    </citation>
    <scope>NUCLEOTIDE SEQUENCE [LARGE SCALE GENOMIC DNA]</scope>
    <source>
        <strain evidence="3 4">MCA 3882</strain>
    </source>
</reference>
<evidence type="ECO:0000256" key="2">
    <source>
        <dbReference type="SAM" id="Phobius"/>
    </source>
</evidence>
<dbReference type="PANTHER" id="PTHR28251:SF1">
    <property type="entry name" value="V-TYPE ATPASE ASSEMBLY FACTOR PKR1"/>
    <property type="match status" value="1"/>
</dbReference>
<keyword evidence="2" id="KW-0472">Membrane</keyword>
<feature type="transmembrane region" description="Helical" evidence="2">
    <location>
        <begin position="62"/>
        <end position="80"/>
    </location>
</feature>
<keyword evidence="2" id="KW-0812">Transmembrane</keyword>
<dbReference type="RefSeq" id="XP_025358371.1">
    <property type="nucleotide sequence ID" value="XM_025498400.1"/>
</dbReference>
<dbReference type="OrthoDB" id="9626941at2759"/>
<evidence type="ECO:0008006" key="5">
    <source>
        <dbReference type="Google" id="ProtNLM"/>
    </source>
</evidence>
<name>A0A316VKD3_9BASI</name>
<dbReference type="EMBL" id="KZ819602">
    <property type="protein sequence ID" value="PWN38069.1"/>
    <property type="molecule type" value="Genomic_DNA"/>
</dbReference>
<feature type="region of interest" description="Disordered" evidence="1">
    <location>
        <begin position="90"/>
        <end position="116"/>
    </location>
</feature>
<dbReference type="InParanoid" id="A0A316VKD3"/>
<protein>
    <recommendedName>
        <fullName evidence="5">Pkr1-domain-containing protein</fullName>
    </recommendedName>
</protein>
<gene>
    <name evidence="3" type="ORF">FA14DRAFT_159814</name>
</gene>
<sequence>MSSAQNPTSNKKPPSSFLESVFDSLWQPGLNTPMRRVMDMSFMGLFFVLFTLIFLTNFNIHVIALFCISIGLFLSIHWFLNELDKMPPSATQIQQMPTEADQAEGISNQSETKKAQ</sequence>
<evidence type="ECO:0000313" key="3">
    <source>
        <dbReference type="EMBL" id="PWN38069.1"/>
    </source>
</evidence>
<feature type="transmembrane region" description="Helical" evidence="2">
    <location>
        <begin position="37"/>
        <end position="56"/>
    </location>
</feature>
<organism evidence="3 4">
    <name type="scientific">Meira miltonrushii</name>
    <dbReference type="NCBI Taxonomy" id="1280837"/>
    <lineage>
        <taxon>Eukaryota</taxon>
        <taxon>Fungi</taxon>
        <taxon>Dikarya</taxon>
        <taxon>Basidiomycota</taxon>
        <taxon>Ustilaginomycotina</taxon>
        <taxon>Exobasidiomycetes</taxon>
        <taxon>Exobasidiales</taxon>
        <taxon>Brachybasidiaceae</taxon>
        <taxon>Meira</taxon>
    </lineage>
</organism>
<dbReference type="InterPro" id="IPR013945">
    <property type="entry name" value="Pkr1"/>
</dbReference>
<keyword evidence="2" id="KW-1133">Transmembrane helix</keyword>
<dbReference type="GO" id="GO:0005789">
    <property type="term" value="C:endoplasmic reticulum membrane"/>
    <property type="evidence" value="ECO:0007669"/>
    <property type="project" value="TreeGrafter"/>
</dbReference>
<keyword evidence="4" id="KW-1185">Reference proteome</keyword>
<accession>A0A316VKD3</accession>
<dbReference type="PANTHER" id="PTHR28251">
    <property type="entry name" value="V-TYPE ATPASE ASSEMBLY FACTOR PKR1"/>
    <property type="match status" value="1"/>
</dbReference>
<dbReference type="GO" id="GO:0070072">
    <property type="term" value="P:vacuolar proton-transporting V-type ATPase complex assembly"/>
    <property type="evidence" value="ECO:0007669"/>
    <property type="project" value="InterPro"/>
</dbReference>
<dbReference type="GeneID" id="37020181"/>
<evidence type="ECO:0000256" key="1">
    <source>
        <dbReference type="SAM" id="MobiDB-lite"/>
    </source>
</evidence>
<proteinExistence type="predicted"/>